<sequence>MELIEAVKARHSVRSYTDQKIEGDVKLALQNAVDACNKESGLNIQLCLDEPKAFDSMMARYGKFENCKNYIALIGNNITDENYGYYGEKLVLSAQQLGLNTCWVAMTYKKSQAPVKLKKGEKLRIVIALGYGKTDGVPRKSKDMMQLCKVESEMQEWFRRGMEAAMLAPTAMNQQKFMLIQSGNKVIAKPLTAFYAKMDLGIVKYHFEIGAGIDNFQWQ</sequence>
<keyword evidence="8" id="KW-1185">Reference proteome</keyword>
<dbReference type="InterPro" id="IPR029478">
    <property type="entry name" value="TM1586_NiRdase"/>
</dbReference>
<dbReference type="Pfam" id="PF14512">
    <property type="entry name" value="TM1586_NiRdase"/>
    <property type="match status" value="1"/>
</dbReference>
<proteinExistence type="inferred from homology"/>
<dbReference type="Gene3D" id="3.40.109.10">
    <property type="entry name" value="NADH Oxidase"/>
    <property type="match status" value="1"/>
</dbReference>
<dbReference type="InterPro" id="IPR000415">
    <property type="entry name" value="Nitroreductase-like"/>
</dbReference>
<evidence type="ECO:0000313" key="8">
    <source>
        <dbReference type="Proteomes" id="UP001158045"/>
    </source>
</evidence>
<keyword evidence="3" id="KW-0285">Flavoprotein</keyword>
<comment type="similarity">
    <text evidence="2">Belongs to the nitroreductase family.</text>
</comment>
<protein>
    <submittedName>
        <fullName evidence="7">Nitroreductase family protein</fullName>
    </submittedName>
</protein>
<comment type="caution">
    <text evidence="7">The sequence shown here is derived from an EMBL/GenBank/DDBJ whole genome shotgun (WGS) entry which is preliminary data.</text>
</comment>
<dbReference type="PANTHER" id="PTHR43673:SF2">
    <property type="entry name" value="NITROREDUCTASE"/>
    <property type="match status" value="1"/>
</dbReference>
<dbReference type="EMBL" id="JARYZI010000009">
    <property type="protein sequence ID" value="MDH8679095.1"/>
    <property type="molecule type" value="Genomic_DNA"/>
</dbReference>
<evidence type="ECO:0000259" key="6">
    <source>
        <dbReference type="Pfam" id="PF14512"/>
    </source>
</evidence>
<comment type="cofactor">
    <cofactor evidence="1">
        <name>FMN</name>
        <dbReference type="ChEBI" id="CHEBI:58210"/>
    </cofactor>
</comment>
<keyword evidence="4" id="KW-0288">FMN</keyword>
<organism evidence="7 8">
    <name type="scientific">Fusibacter bizertensis</name>
    <dbReference type="NCBI Taxonomy" id="1488331"/>
    <lineage>
        <taxon>Bacteria</taxon>
        <taxon>Bacillati</taxon>
        <taxon>Bacillota</taxon>
        <taxon>Clostridia</taxon>
        <taxon>Eubacteriales</taxon>
        <taxon>Eubacteriales Family XII. Incertae Sedis</taxon>
        <taxon>Fusibacter</taxon>
    </lineage>
</organism>
<evidence type="ECO:0000256" key="2">
    <source>
        <dbReference type="ARBA" id="ARBA00007118"/>
    </source>
</evidence>
<evidence type="ECO:0000313" key="7">
    <source>
        <dbReference type="EMBL" id="MDH8679095.1"/>
    </source>
</evidence>
<evidence type="ECO:0000256" key="1">
    <source>
        <dbReference type="ARBA" id="ARBA00001917"/>
    </source>
</evidence>
<dbReference type="Proteomes" id="UP001158045">
    <property type="component" value="Unassembled WGS sequence"/>
</dbReference>
<keyword evidence="5" id="KW-0560">Oxidoreductase</keyword>
<gene>
    <name evidence="7" type="ORF">QE109_13120</name>
</gene>
<feature type="domain" description="Putative nitroreductase TM1586" evidence="6">
    <location>
        <begin position="2"/>
        <end position="211"/>
    </location>
</feature>
<name>A0ABT6NF91_9FIRM</name>
<accession>A0ABT6NF91</accession>
<dbReference type="SUPFAM" id="SSF55469">
    <property type="entry name" value="FMN-dependent nitroreductase-like"/>
    <property type="match status" value="1"/>
</dbReference>
<dbReference type="RefSeq" id="WP_281094992.1">
    <property type="nucleotide sequence ID" value="NZ_JARYZI010000009.1"/>
</dbReference>
<evidence type="ECO:0000256" key="3">
    <source>
        <dbReference type="ARBA" id="ARBA00022630"/>
    </source>
</evidence>
<dbReference type="PANTHER" id="PTHR43673">
    <property type="entry name" value="NAD(P)H NITROREDUCTASE YDGI-RELATED"/>
    <property type="match status" value="1"/>
</dbReference>
<evidence type="ECO:0000256" key="4">
    <source>
        <dbReference type="ARBA" id="ARBA00022643"/>
    </source>
</evidence>
<evidence type="ECO:0000256" key="5">
    <source>
        <dbReference type="ARBA" id="ARBA00023002"/>
    </source>
</evidence>
<reference evidence="7 8" key="1">
    <citation type="submission" date="2023-04" db="EMBL/GenBank/DDBJ databases">
        <title>Fusibacter bizertensis strain WBS, isolated from littoral bottom sediments of the Arctic seas - biochemical and genomic analysis.</title>
        <authorList>
            <person name="Brioukhanov A.L."/>
        </authorList>
    </citation>
    <scope>NUCLEOTIDE SEQUENCE [LARGE SCALE GENOMIC DNA]</scope>
    <source>
        <strain evidence="7 8">WBS</strain>
    </source>
</reference>
<dbReference type="Gene3D" id="3.40.109.30">
    <property type="entry name" value="putative nitroreductase (tm1586), domain 2"/>
    <property type="match status" value="1"/>
</dbReference>